<accession>A0ACC1X5B4</accession>
<keyword evidence="2" id="KW-1185">Reference proteome</keyword>
<protein>
    <submittedName>
        <fullName evidence="1">Pentatricopeptide repeat-containing protein</fullName>
    </submittedName>
</protein>
<evidence type="ECO:0000313" key="2">
    <source>
        <dbReference type="Proteomes" id="UP001164539"/>
    </source>
</evidence>
<proteinExistence type="predicted"/>
<comment type="caution">
    <text evidence="1">The sequence shown here is derived from an EMBL/GenBank/DDBJ whole genome shotgun (WGS) entry which is preliminary data.</text>
</comment>
<gene>
    <name evidence="1" type="ORF">OWV82_020187</name>
</gene>
<name>A0ACC1X5B4_MELAZ</name>
<organism evidence="1 2">
    <name type="scientific">Melia azedarach</name>
    <name type="common">Chinaberry tree</name>
    <dbReference type="NCBI Taxonomy" id="155640"/>
    <lineage>
        <taxon>Eukaryota</taxon>
        <taxon>Viridiplantae</taxon>
        <taxon>Streptophyta</taxon>
        <taxon>Embryophyta</taxon>
        <taxon>Tracheophyta</taxon>
        <taxon>Spermatophyta</taxon>
        <taxon>Magnoliopsida</taxon>
        <taxon>eudicotyledons</taxon>
        <taxon>Gunneridae</taxon>
        <taxon>Pentapetalae</taxon>
        <taxon>rosids</taxon>
        <taxon>malvids</taxon>
        <taxon>Sapindales</taxon>
        <taxon>Meliaceae</taxon>
        <taxon>Melia</taxon>
    </lineage>
</organism>
<reference evidence="1 2" key="1">
    <citation type="journal article" date="2023" name="Science">
        <title>Complex scaffold remodeling in plant triterpene biosynthesis.</title>
        <authorList>
            <person name="De La Pena R."/>
            <person name="Hodgson H."/>
            <person name="Liu J.C."/>
            <person name="Stephenson M.J."/>
            <person name="Martin A.C."/>
            <person name="Owen C."/>
            <person name="Harkess A."/>
            <person name="Leebens-Mack J."/>
            <person name="Jimenez L.E."/>
            <person name="Osbourn A."/>
            <person name="Sattely E.S."/>
        </authorList>
    </citation>
    <scope>NUCLEOTIDE SEQUENCE [LARGE SCALE GENOMIC DNA]</scope>
    <source>
        <strain evidence="2">cv. JPN11</strain>
        <tissue evidence="1">Leaf</tissue>
    </source>
</reference>
<dbReference type="EMBL" id="CM051404">
    <property type="protein sequence ID" value="KAJ4706552.1"/>
    <property type="molecule type" value="Genomic_DNA"/>
</dbReference>
<dbReference type="Proteomes" id="UP001164539">
    <property type="component" value="Chromosome 11"/>
</dbReference>
<evidence type="ECO:0000313" key="1">
    <source>
        <dbReference type="EMBL" id="KAJ4706552.1"/>
    </source>
</evidence>
<sequence>MWLFACARAVFDSNFINCGVNVPWNAMISGYSQNGCGQEALDLYLRMCQKDIKADIYTYCSVFNAIATLKYLWFGNAVHGMVLKSRSEMMVISVYNAIADAYAKCEALEEVRKVFDRMEERDIVSWTTLVTAHSQCSEWEEALTIFSQMREEGFRPNQFTFSSVLVSCAGLCLLEFGQQVHSLFIHGGLVDEGLYYYQLMEQKYCLVLEMEHYACIVGLFCRVGRLDDAMEFIRKMPIEPNEMVWQTLLAACRIHGNAELGEIAAQKIFSVRPDSATYVILSNMYIETGSYEDGLTLREVMKEQGVKKEPKFGSSAKCGSDTGIVREFTLELNHEAYTAMHLACWSCRLAVTRPLIESDHNIFLVKVTGGHHHTPSSLSHAGSSTGMEAVDKFKEIIAKSNGLINKKTVLAIRFCIFLLPKEPPKK</sequence>